<evidence type="ECO:0000313" key="10">
    <source>
        <dbReference type="Proteomes" id="UP000824041"/>
    </source>
</evidence>
<evidence type="ECO:0000259" key="8">
    <source>
        <dbReference type="SMART" id="SM00644"/>
    </source>
</evidence>
<reference evidence="9" key="1">
    <citation type="journal article" date="2021" name="PeerJ">
        <title>Extensive microbial diversity within the chicken gut microbiome revealed by metagenomics and culture.</title>
        <authorList>
            <person name="Gilroy R."/>
            <person name="Ravi A."/>
            <person name="Getino M."/>
            <person name="Pursley I."/>
            <person name="Horton D.L."/>
            <person name="Alikhan N.F."/>
            <person name="Baker D."/>
            <person name="Gharbi K."/>
            <person name="Hall N."/>
            <person name="Watson M."/>
            <person name="Adriaenssens E.M."/>
            <person name="Foster-Nyarko E."/>
            <person name="Jarju S."/>
            <person name="Secka A."/>
            <person name="Antonio M."/>
            <person name="Oren A."/>
            <person name="Chaudhuri R.R."/>
            <person name="La Ragione R."/>
            <person name="Hildebrand F."/>
            <person name="Pallen M.J."/>
        </authorList>
    </citation>
    <scope>NUCLEOTIDE SEQUENCE</scope>
    <source>
        <strain evidence="9">14324</strain>
    </source>
</reference>
<dbReference type="GO" id="GO:0008745">
    <property type="term" value="F:N-acetylmuramoyl-L-alanine amidase activity"/>
    <property type="evidence" value="ECO:0007669"/>
    <property type="project" value="UniProtKB-EC"/>
</dbReference>
<dbReference type="Pfam" id="PF01510">
    <property type="entry name" value="Amidase_2"/>
    <property type="match status" value="1"/>
</dbReference>
<comment type="caution">
    <text evidence="9">The sequence shown here is derived from an EMBL/GenBank/DDBJ whole genome shotgun (WGS) entry which is preliminary data.</text>
</comment>
<dbReference type="InterPro" id="IPR036366">
    <property type="entry name" value="PGBDSf"/>
</dbReference>
<dbReference type="GO" id="GO:0030420">
    <property type="term" value="P:establishment of competence for transformation"/>
    <property type="evidence" value="ECO:0007669"/>
    <property type="project" value="UniProtKB-KW"/>
</dbReference>
<evidence type="ECO:0000256" key="4">
    <source>
        <dbReference type="ARBA" id="ARBA00022801"/>
    </source>
</evidence>
<proteinExistence type="inferred from homology"/>
<dbReference type="GO" id="GO:0009253">
    <property type="term" value="P:peptidoglycan catabolic process"/>
    <property type="evidence" value="ECO:0007669"/>
    <property type="project" value="InterPro"/>
</dbReference>
<organism evidence="9 10">
    <name type="scientific">Candidatus Blautia faecigallinarum</name>
    <dbReference type="NCBI Taxonomy" id="2838488"/>
    <lineage>
        <taxon>Bacteria</taxon>
        <taxon>Bacillati</taxon>
        <taxon>Bacillota</taxon>
        <taxon>Clostridia</taxon>
        <taxon>Lachnospirales</taxon>
        <taxon>Lachnospiraceae</taxon>
        <taxon>Blautia</taxon>
    </lineage>
</organism>
<evidence type="ECO:0000256" key="2">
    <source>
        <dbReference type="ARBA" id="ARBA00007553"/>
    </source>
</evidence>
<evidence type="ECO:0000256" key="6">
    <source>
        <dbReference type="ARBA" id="ARBA00023287"/>
    </source>
</evidence>
<keyword evidence="4 9" id="KW-0378">Hydrolase</keyword>
<feature type="domain" description="N-acetylmuramoyl-L-alanine amidase" evidence="8">
    <location>
        <begin position="18"/>
        <end position="154"/>
    </location>
</feature>
<protein>
    <recommendedName>
        <fullName evidence="3">N-acetylmuramoyl-L-alanine amidase</fullName>
        <ecNumber evidence="3">3.5.1.28</ecNumber>
    </recommendedName>
</protein>
<dbReference type="Gene3D" id="3.40.80.10">
    <property type="entry name" value="Peptidoglycan recognition protein-like"/>
    <property type="match status" value="1"/>
</dbReference>
<evidence type="ECO:0000313" key="9">
    <source>
        <dbReference type="EMBL" id="HIZ23645.1"/>
    </source>
</evidence>
<sequence length="262" mass="28977">MPEGDDALLCADRGKARCSDGNRLPEGQTPRYIVIHNTDNCNAGADARAHAKAQHDGSFDGMSAHVYVDDKEAYQALPFFRGAWHVGVDYGGKLFGTVNNRNSVGIEMCVQKGYDYEKAFRNTAEVCRQIMKELSIPAERVVQHYDVCAKDCPSAIRTRGDWERFKNMIRSASSGEEETREQKAGLTEEVTVRFPEISRGCTGVAVCMLQAMLEVNVDGIFGEETEASFRVFQKNTGQAQDGICGKNGWKAAVEHMKANTFC</sequence>
<dbReference type="EC" id="3.5.1.28" evidence="3"/>
<dbReference type="EMBL" id="DXBU01000172">
    <property type="protein sequence ID" value="HIZ23645.1"/>
    <property type="molecule type" value="Genomic_DNA"/>
</dbReference>
<dbReference type="AlphaFoldDB" id="A0A9D2DV73"/>
<evidence type="ECO:0000256" key="5">
    <source>
        <dbReference type="ARBA" id="ARBA00022969"/>
    </source>
</evidence>
<accession>A0A9D2DV73</accession>
<dbReference type="InterPro" id="IPR036505">
    <property type="entry name" value="Amidase/PGRP_sf"/>
</dbReference>
<dbReference type="InterPro" id="IPR002502">
    <property type="entry name" value="Amidase_domain"/>
</dbReference>
<dbReference type="PANTHER" id="PTHR30417">
    <property type="entry name" value="N-ACETYLMURAMOYL-L-ALANINE AMIDASE AMID"/>
    <property type="match status" value="1"/>
</dbReference>
<dbReference type="SUPFAM" id="SSF55846">
    <property type="entry name" value="N-acetylmuramoyl-L-alanine amidase-like"/>
    <property type="match status" value="1"/>
</dbReference>
<dbReference type="Gene3D" id="1.10.101.10">
    <property type="entry name" value="PGBD-like superfamily/PGBD"/>
    <property type="match status" value="1"/>
</dbReference>
<dbReference type="PANTHER" id="PTHR30417:SF11">
    <property type="entry name" value="N-ACETYLMURAMOYL-L-ALANINE AMIDASE XLYA"/>
    <property type="match status" value="1"/>
</dbReference>
<dbReference type="InterPro" id="IPR036365">
    <property type="entry name" value="PGBD-like_sf"/>
</dbReference>
<dbReference type="SUPFAM" id="SSF47090">
    <property type="entry name" value="PGBD-like"/>
    <property type="match status" value="1"/>
</dbReference>
<keyword evidence="5" id="KW-0749">Sporulation</keyword>
<dbReference type="GO" id="GO:0030435">
    <property type="term" value="P:sporulation resulting in formation of a cellular spore"/>
    <property type="evidence" value="ECO:0007669"/>
    <property type="project" value="UniProtKB-KW"/>
</dbReference>
<comment type="similarity">
    <text evidence="2">Belongs to the N-acetylmuramoyl-L-alanine amidase 2 family.</text>
</comment>
<keyword evidence="6" id="KW-0178">Competence</keyword>
<comment type="catalytic activity">
    <reaction evidence="1">
        <text>Hydrolyzes the link between N-acetylmuramoyl residues and L-amino acid residues in certain cell-wall glycopeptides.</text>
        <dbReference type="EC" id="3.5.1.28"/>
    </reaction>
</comment>
<dbReference type="InterPro" id="IPR051206">
    <property type="entry name" value="NAMLAA_amidase_2"/>
</dbReference>
<dbReference type="Proteomes" id="UP000824041">
    <property type="component" value="Unassembled WGS sequence"/>
</dbReference>
<evidence type="ECO:0000256" key="7">
    <source>
        <dbReference type="ARBA" id="ARBA00023316"/>
    </source>
</evidence>
<dbReference type="InterPro" id="IPR002477">
    <property type="entry name" value="Peptidoglycan-bd-like"/>
</dbReference>
<evidence type="ECO:0000256" key="1">
    <source>
        <dbReference type="ARBA" id="ARBA00001561"/>
    </source>
</evidence>
<evidence type="ECO:0000256" key="3">
    <source>
        <dbReference type="ARBA" id="ARBA00011901"/>
    </source>
</evidence>
<dbReference type="GO" id="GO:0009254">
    <property type="term" value="P:peptidoglycan turnover"/>
    <property type="evidence" value="ECO:0007669"/>
    <property type="project" value="TreeGrafter"/>
</dbReference>
<dbReference type="SMART" id="SM00644">
    <property type="entry name" value="Ami_2"/>
    <property type="match status" value="1"/>
</dbReference>
<gene>
    <name evidence="9" type="ORF">IAA21_12785</name>
</gene>
<reference evidence="9" key="2">
    <citation type="submission" date="2021-04" db="EMBL/GenBank/DDBJ databases">
        <authorList>
            <person name="Gilroy R."/>
        </authorList>
    </citation>
    <scope>NUCLEOTIDE SEQUENCE</scope>
    <source>
        <strain evidence="9">14324</strain>
    </source>
</reference>
<dbReference type="GO" id="GO:0071555">
    <property type="term" value="P:cell wall organization"/>
    <property type="evidence" value="ECO:0007669"/>
    <property type="project" value="UniProtKB-KW"/>
</dbReference>
<dbReference type="CDD" id="cd06583">
    <property type="entry name" value="PGRP"/>
    <property type="match status" value="1"/>
</dbReference>
<name>A0A9D2DV73_9FIRM</name>
<dbReference type="Pfam" id="PF01471">
    <property type="entry name" value="PG_binding_1"/>
    <property type="match status" value="1"/>
</dbReference>
<keyword evidence="7" id="KW-0961">Cell wall biogenesis/degradation</keyword>